<accession>A0A518BQT9</accession>
<dbReference type="InterPro" id="IPR042150">
    <property type="entry name" value="MmRce1-like"/>
</dbReference>
<feature type="transmembrane region" description="Helical" evidence="1">
    <location>
        <begin position="73"/>
        <end position="91"/>
    </location>
</feature>
<keyword evidence="1" id="KW-0812">Transmembrane</keyword>
<dbReference type="KEGG" id="pbap:Pla133_44600"/>
<evidence type="ECO:0000259" key="2">
    <source>
        <dbReference type="Pfam" id="PF02517"/>
    </source>
</evidence>
<name>A0A518BQT9_9BACT</name>
<dbReference type="InterPro" id="IPR003675">
    <property type="entry name" value="Rce1/LyrA-like_dom"/>
</dbReference>
<feature type="transmembrane region" description="Helical" evidence="1">
    <location>
        <begin position="205"/>
        <end position="225"/>
    </location>
</feature>
<dbReference type="GO" id="GO:0080120">
    <property type="term" value="P:CAAX-box protein maturation"/>
    <property type="evidence" value="ECO:0007669"/>
    <property type="project" value="UniProtKB-ARBA"/>
</dbReference>
<dbReference type="Proteomes" id="UP000316921">
    <property type="component" value="Chromosome"/>
</dbReference>
<dbReference type="EMBL" id="CP036287">
    <property type="protein sequence ID" value="QDU69341.1"/>
    <property type="molecule type" value="Genomic_DNA"/>
</dbReference>
<keyword evidence="3" id="KW-0378">Hydrolase</keyword>
<protein>
    <submittedName>
        <fullName evidence="3">CAAX amino terminal protease self-immunity</fullName>
    </submittedName>
</protein>
<keyword evidence="3" id="KW-0645">Protease</keyword>
<proteinExistence type="predicted"/>
<gene>
    <name evidence="3" type="ORF">Pla133_44600</name>
</gene>
<dbReference type="GO" id="GO:0004175">
    <property type="term" value="F:endopeptidase activity"/>
    <property type="evidence" value="ECO:0007669"/>
    <property type="project" value="UniProtKB-ARBA"/>
</dbReference>
<sequence>MLGGGVLGPVAGAILAWRHRAGAAGLRALWRHLVDVRISDWRGWTGALLPAGYFAVASTVVFALTGVTFRSEVGPLGFAGLLLASCVLVIGEELGWRGTQLPLLQETGGALRSSVVVAVSWAFWHLPLVLMWGAGPDSSPLEAGLALIPYLLLTIPMAVMHTFAFNSARGLVLVSVVLHGLHNHLNAVLGPNPAEDAALARAGALSGPVLMGVFWSVAVGLWIAFRGRDLAPRGKVTASSMLESRP</sequence>
<dbReference type="Pfam" id="PF02517">
    <property type="entry name" value="Rce1-like"/>
    <property type="match status" value="1"/>
</dbReference>
<reference evidence="3 4" key="1">
    <citation type="submission" date="2019-02" db="EMBL/GenBank/DDBJ databases">
        <title>Deep-cultivation of Planctomycetes and their phenomic and genomic characterization uncovers novel biology.</title>
        <authorList>
            <person name="Wiegand S."/>
            <person name="Jogler M."/>
            <person name="Boedeker C."/>
            <person name="Pinto D."/>
            <person name="Vollmers J."/>
            <person name="Rivas-Marin E."/>
            <person name="Kohn T."/>
            <person name="Peeters S.H."/>
            <person name="Heuer A."/>
            <person name="Rast P."/>
            <person name="Oberbeckmann S."/>
            <person name="Bunk B."/>
            <person name="Jeske O."/>
            <person name="Meyerdierks A."/>
            <person name="Storesund J.E."/>
            <person name="Kallscheuer N."/>
            <person name="Luecker S."/>
            <person name="Lage O.M."/>
            <person name="Pohl T."/>
            <person name="Merkel B.J."/>
            <person name="Hornburger P."/>
            <person name="Mueller R.-W."/>
            <person name="Bruemmer F."/>
            <person name="Labrenz M."/>
            <person name="Spormann A.M."/>
            <person name="Op den Camp H."/>
            <person name="Overmann J."/>
            <person name="Amann R."/>
            <person name="Jetten M.S.M."/>
            <person name="Mascher T."/>
            <person name="Medema M.H."/>
            <person name="Devos D.P."/>
            <person name="Kaster A.-K."/>
            <person name="Ovreas L."/>
            <person name="Rohde M."/>
            <person name="Galperin M.Y."/>
            <person name="Jogler C."/>
        </authorList>
    </citation>
    <scope>NUCLEOTIDE SEQUENCE [LARGE SCALE GENOMIC DNA]</scope>
    <source>
        <strain evidence="3 4">Pla133</strain>
    </source>
</reference>
<evidence type="ECO:0000256" key="1">
    <source>
        <dbReference type="SAM" id="Phobius"/>
    </source>
</evidence>
<feature type="transmembrane region" description="Helical" evidence="1">
    <location>
        <begin position="47"/>
        <end position="66"/>
    </location>
</feature>
<keyword evidence="1" id="KW-0472">Membrane</keyword>
<evidence type="ECO:0000313" key="3">
    <source>
        <dbReference type="EMBL" id="QDU69341.1"/>
    </source>
</evidence>
<feature type="domain" description="CAAX prenyl protease 2/Lysostaphin resistance protein A-like" evidence="2">
    <location>
        <begin position="78"/>
        <end position="184"/>
    </location>
</feature>
<feature type="transmembrane region" description="Helical" evidence="1">
    <location>
        <begin position="144"/>
        <end position="165"/>
    </location>
</feature>
<keyword evidence="1" id="KW-1133">Transmembrane helix</keyword>
<organism evidence="3 4">
    <name type="scientific">Engelhardtia mirabilis</name>
    <dbReference type="NCBI Taxonomy" id="2528011"/>
    <lineage>
        <taxon>Bacteria</taxon>
        <taxon>Pseudomonadati</taxon>
        <taxon>Planctomycetota</taxon>
        <taxon>Planctomycetia</taxon>
        <taxon>Planctomycetia incertae sedis</taxon>
        <taxon>Engelhardtia</taxon>
    </lineage>
</organism>
<dbReference type="PANTHER" id="PTHR35797:SF1">
    <property type="entry name" value="PROTEASE"/>
    <property type="match status" value="1"/>
</dbReference>
<keyword evidence="4" id="KW-1185">Reference proteome</keyword>
<feature type="transmembrane region" description="Helical" evidence="1">
    <location>
        <begin position="111"/>
        <end position="132"/>
    </location>
</feature>
<evidence type="ECO:0000313" key="4">
    <source>
        <dbReference type="Proteomes" id="UP000316921"/>
    </source>
</evidence>
<dbReference type="GO" id="GO:0006508">
    <property type="term" value="P:proteolysis"/>
    <property type="evidence" value="ECO:0007669"/>
    <property type="project" value="UniProtKB-KW"/>
</dbReference>
<dbReference type="PANTHER" id="PTHR35797">
    <property type="entry name" value="PROTEASE-RELATED"/>
    <property type="match status" value="1"/>
</dbReference>
<dbReference type="AlphaFoldDB" id="A0A518BQT9"/>